<proteinExistence type="predicted"/>
<evidence type="ECO:0000256" key="1">
    <source>
        <dbReference type="ARBA" id="ARBA00023015"/>
    </source>
</evidence>
<evidence type="ECO:0000313" key="5">
    <source>
        <dbReference type="EMBL" id="NER15194.1"/>
    </source>
</evidence>
<dbReference type="GO" id="GO:0003700">
    <property type="term" value="F:DNA-binding transcription factor activity"/>
    <property type="evidence" value="ECO:0007669"/>
    <property type="project" value="InterPro"/>
</dbReference>
<keyword evidence="2" id="KW-0238">DNA-binding</keyword>
<feature type="domain" description="HTH araC/xylS-type" evidence="4">
    <location>
        <begin position="245"/>
        <end position="341"/>
    </location>
</feature>
<organism evidence="5 6">
    <name type="scientific">Leptobacterium flavescens</name>
    <dbReference type="NCBI Taxonomy" id="472055"/>
    <lineage>
        <taxon>Bacteria</taxon>
        <taxon>Pseudomonadati</taxon>
        <taxon>Bacteroidota</taxon>
        <taxon>Flavobacteriia</taxon>
        <taxon>Flavobacteriales</taxon>
        <taxon>Flavobacteriaceae</taxon>
        <taxon>Leptobacterium</taxon>
    </lineage>
</organism>
<accession>A0A6P0UPC9</accession>
<dbReference type="SMART" id="SM00342">
    <property type="entry name" value="HTH_ARAC"/>
    <property type="match status" value="2"/>
</dbReference>
<dbReference type="PANTHER" id="PTHR43280">
    <property type="entry name" value="ARAC-FAMILY TRANSCRIPTIONAL REGULATOR"/>
    <property type="match status" value="1"/>
</dbReference>
<dbReference type="InterPro" id="IPR018060">
    <property type="entry name" value="HTH_AraC"/>
</dbReference>
<keyword evidence="1" id="KW-0805">Transcription regulation</keyword>
<comment type="caution">
    <text evidence="5">The sequence shown here is derived from an EMBL/GenBank/DDBJ whole genome shotgun (WGS) entry which is preliminary data.</text>
</comment>
<evidence type="ECO:0000256" key="3">
    <source>
        <dbReference type="ARBA" id="ARBA00023163"/>
    </source>
</evidence>
<keyword evidence="3" id="KW-0804">Transcription</keyword>
<keyword evidence="6" id="KW-1185">Reference proteome</keyword>
<sequence length="341" mass="40374">MSFKELIPTSNFKIIWLKSGWGSYQIDFRDYVFSSGIILFIEPGQYFKILNGEIEVETISIEKEHIANNNRFRYLFKHLVAAGHISVDPLNSLYLETFFKYKHIQEDIQEFLEDMVVRWLSQNPFGSSEDRLNILFDTKDIIDDKFRLHTAISEMTGYLDMDPRKLNRVLKKTLNYTLSHWVKKRVFLESQRELIFSSKSIKEIGYDLGFNDPSHFNHFFRKHTTVSPNNFRESYDYRKEDIVLKDFLELLEVHYRQEHSVHFYADKLNISEKTLSRKLQKEYKKTPKKIIVDKLVLEAQYLLKETVGIKDAAFELGFEEAHHFSAFLKKHTGKVPSAFSL</sequence>
<feature type="domain" description="HTH araC/xylS-type" evidence="4">
    <location>
        <begin position="136"/>
        <end position="234"/>
    </location>
</feature>
<dbReference type="AlphaFoldDB" id="A0A6P0UPC9"/>
<dbReference type="PROSITE" id="PS01124">
    <property type="entry name" value="HTH_ARAC_FAMILY_2"/>
    <property type="match status" value="2"/>
</dbReference>
<evidence type="ECO:0000256" key="2">
    <source>
        <dbReference type="ARBA" id="ARBA00023125"/>
    </source>
</evidence>
<evidence type="ECO:0000313" key="6">
    <source>
        <dbReference type="Proteomes" id="UP000468581"/>
    </source>
</evidence>
<protein>
    <submittedName>
        <fullName evidence="5">Helix-turn-helix domain-containing protein</fullName>
    </submittedName>
</protein>
<name>A0A6P0UPC9_9FLAO</name>
<gene>
    <name evidence="5" type="ORF">GWK08_17190</name>
</gene>
<dbReference type="SUPFAM" id="SSF46689">
    <property type="entry name" value="Homeodomain-like"/>
    <property type="match status" value="2"/>
</dbReference>
<dbReference type="EMBL" id="JAABOO010000004">
    <property type="protein sequence ID" value="NER15194.1"/>
    <property type="molecule type" value="Genomic_DNA"/>
</dbReference>
<dbReference type="Pfam" id="PF12833">
    <property type="entry name" value="HTH_18"/>
    <property type="match status" value="2"/>
</dbReference>
<evidence type="ECO:0000259" key="4">
    <source>
        <dbReference type="PROSITE" id="PS01124"/>
    </source>
</evidence>
<dbReference type="RefSeq" id="WP_163608487.1">
    <property type="nucleotide sequence ID" value="NZ_JAABOO010000004.1"/>
</dbReference>
<dbReference type="Gene3D" id="1.10.10.60">
    <property type="entry name" value="Homeodomain-like"/>
    <property type="match status" value="2"/>
</dbReference>
<dbReference type="Proteomes" id="UP000468581">
    <property type="component" value="Unassembled WGS sequence"/>
</dbReference>
<dbReference type="InterPro" id="IPR009057">
    <property type="entry name" value="Homeodomain-like_sf"/>
</dbReference>
<reference evidence="5 6" key="1">
    <citation type="submission" date="2020-01" db="EMBL/GenBank/DDBJ databases">
        <title>Leptobacterium flavescens.</title>
        <authorList>
            <person name="Wang G."/>
        </authorList>
    </citation>
    <scope>NUCLEOTIDE SEQUENCE [LARGE SCALE GENOMIC DNA]</scope>
    <source>
        <strain evidence="5 6">KCTC 22160</strain>
    </source>
</reference>
<dbReference type="PANTHER" id="PTHR43280:SF32">
    <property type="entry name" value="TRANSCRIPTIONAL REGULATORY PROTEIN"/>
    <property type="match status" value="1"/>
</dbReference>
<dbReference type="GO" id="GO:0043565">
    <property type="term" value="F:sequence-specific DNA binding"/>
    <property type="evidence" value="ECO:0007669"/>
    <property type="project" value="InterPro"/>
</dbReference>